<dbReference type="Gene3D" id="3.40.50.300">
    <property type="entry name" value="P-loop containing nucleotide triphosphate hydrolases"/>
    <property type="match status" value="1"/>
</dbReference>
<comment type="caution">
    <text evidence="1">The sequence shown here is derived from an EMBL/GenBank/DDBJ whole genome shotgun (WGS) entry which is preliminary data.</text>
</comment>
<keyword evidence="2" id="KW-1185">Reference proteome</keyword>
<evidence type="ECO:0000313" key="1">
    <source>
        <dbReference type="EMBL" id="GGB65871.1"/>
    </source>
</evidence>
<accession>A0ABQ1JDN4</accession>
<reference evidence="2" key="1">
    <citation type="journal article" date="2019" name="Int. J. Syst. Evol. Microbiol.">
        <title>The Global Catalogue of Microorganisms (GCM) 10K type strain sequencing project: providing services to taxonomists for standard genome sequencing and annotation.</title>
        <authorList>
            <consortium name="The Broad Institute Genomics Platform"/>
            <consortium name="The Broad Institute Genome Sequencing Center for Infectious Disease"/>
            <person name="Wu L."/>
            <person name="Ma J."/>
        </authorList>
    </citation>
    <scope>NUCLEOTIDE SEQUENCE [LARGE SCALE GENOMIC DNA]</scope>
    <source>
        <strain evidence="2">CGMCC 1.12851</strain>
    </source>
</reference>
<dbReference type="Proteomes" id="UP000614261">
    <property type="component" value="Unassembled WGS sequence"/>
</dbReference>
<evidence type="ECO:0000313" key="2">
    <source>
        <dbReference type="Proteomes" id="UP000614261"/>
    </source>
</evidence>
<sequence length="77" mass="8405">MLGAPNTDQIGARGWAGKTPNLLNVAVTRSKEVIYVVGNRSLWRSSGVFSDLDTQLVRWEARQSKGKSGDRAEAIDC</sequence>
<gene>
    <name evidence="1" type="ORF">GCM10010833_21290</name>
</gene>
<protein>
    <recommendedName>
        <fullName evidence="3">DNA2/NAM7 helicase-like C-terminal domain-containing protein</fullName>
    </recommendedName>
</protein>
<organism evidence="1 2">
    <name type="scientific">Blastomonas aquatica</name>
    <dbReference type="NCBI Taxonomy" id="1510276"/>
    <lineage>
        <taxon>Bacteria</taxon>
        <taxon>Pseudomonadati</taxon>
        <taxon>Pseudomonadota</taxon>
        <taxon>Alphaproteobacteria</taxon>
        <taxon>Sphingomonadales</taxon>
        <taxon>Sphingomonadaceae</taxon>
        <taxon>Blastomonas</taxon>
    </lineage>
</organism>
<dbReference type="InterPro" id="IPR027417">
    <property type="entry name" value="P-loop_NTPase"/>
</dbReference>
<name>A0ABQ1JDN4_9SPHN</name>
<dbReference type="EMBL" id="BMGD01000003">
    <property type="protein sequence ID" value="GGB65871.1"/>
    <property type="molecule type" value="Genomic_DNA"/>
</dbReference>
<evidence type="ECO:0008006" key="3">
    <source>
        <dbReference type="Google" id="ProtNLM"/>
    </source>
</evidence>
<proteinExistence type="predicted"/>